<dbReference type="OrthoDB" id="2690983at2759"/>
<dbReference type="EMBL" id="KB469296">
    <property type="protein sequence ID" value="EPQ60877.1"/>
    <property type="molecule type" value="Genomic_DNA"/>
</dbReference>
<evidence type="ECO:0000256" key="1">
    <source>
        <dbReference type="SAM" id="MobiDB-lite"/>
    </source>
</evidence>
<feature type="region of interest" description="Disordered" evidence="1">
    <location>
        <begin position="118"/>
        <end position="194"/>
    </location>
</feature>
<feature type="compositionally biased region" description="Pro residues" evidence="1">
    <location>
        <begin position="130"/>
        <end position="140"/>
    </location>
</feature>
<dbReference type="eggNOG" id="ENOG502T01N">
    <property type="taxonomic scope" value="Eukaryota"/>
</dbReference>
<keyword evidence="3" id="KW-1185">Reference proteome</keyword>
<protein>
    <submittedName>
        <fullName evidence="2">Uncharacterized protein</fullName>
    </submittedName>
</protein>
<dbReference type="HOGENOM" id="CLU_551146_0_0_1"/>
<sequence length="528" mass="57171">MSGYNQVCLAGLDTMVLHLHNNSLPPSPSEEGQNTSSYIAITCNTAGIKGAFKTARPPLGDKTPSLNTAVFSTLPPDLYPASFDGVGTPKTPATTIPGRLSRPFPIIIQKALPELPIPSPTEAAAVPSPDSKPLPLPPSPSSTDSPRPQPPLSATADLDREISPDEHDVDIPPPVPSKSQEIHNEPYDIPIPEHPNSPYVPWPSPVRRRIVHRKPSHASVASGSCSAVTIRRNSSTYTRSGARAPEPPELDDQYSVVGAPSCMDGIKGKGKVQALKLKRSFKNLKRAVAKKVSILSKPITQFHCHHGPRSDTPPMPSYQGTPPVLDIRAFTPPSSASDLSVASHPSSAGSRSLAEWLSERRRESLELDLERDEQEEDGRWGMTLDEYERNGSWLELQGDDGEDDAEDSVLDGLTEDLVSPLNFTEESYFDGAESEAVTPICQGYKERQRSPDSAGSGSSSFLFRPSYVSLRRCESMPALPSASQEPTRSNETVVPNASITLTNGLYLDSSYASTDGMLVVRPKIQWKD</sequence>
<dbReference type="Proteomes" id="UP000030669">
    <property type="component" value="Unassembled WGS sequence"/>
</dbReference>
<dbReference type="RefSeq" id="XP_007861183.1">
    <property type="nucleotide sequence ID" value="XM_007862992.1"/>
</dbReference>
<dbReference type="KEGG" id="gtr:GLOTRDRAFT_135480"/>
<dbReference type="AlphaFoldDB" id="S7QN73"/>
<dbReference type="OMA" id="WASTIRH"/>
<feature type="region of interest" description="Disordered" evidence="1">
    <location>
        <begin position="303"/>
        <end position="354"/>
    </location>
</feature>
<feature type="compositionally biased region" description="Basic and acidic residues" evidence="1">
    <location>
        <begin position="157"/>
        <end position="170"/>
    </location>
</feature>
<accession>S7QN73</accession>
<reference evidence="2 3" key="1">
    <citation type="journal article" date="2012" name="Science">
        <title>The Paleozoic origin of enzymatic lignin decomposition reconstructed from 31 fungal genomes.</title>
        <authorList>
            <person name="Floudas D."/>
            <person name="Binder M."/>
            <person name="Riley R."/>
            <person name="Barry K."/>
            <person name="Blanchette R.A."/>
            <person name="Henrissat B."/>
            <person name="Martinez A.T."/>
            <person name="Otillar R."/>
            <person name="Spatafora J.W."/>
            <person name="Yadav J.S."/>
            <person name="Aerts A."/>
            <person name="Benoit I."/>
            <person name="Boyd A."/>
            <person name="Carlson A."/>
            <person name="Copeland A."/>
            <person name="Coutinho P.M."/>
            <person name="de Vries R.P."/>
            <person name="Ferreira P."/>
            <person name="Findley K."/>
            <person name="Foster B."/>
            <person name="Gaskell J."/>
            <person name="Glotzer D."/>
            <person name="Gorecki P."/>
            <person name="Heitman J."/>
            <person name="Hesse C."/>
            <person name="Hori C."/>
            <person name="Igarashi K."/>
            <person name="Jurgens J.A."/>
            <person name="Kallen N."/>
            <person name="Kersten P."/>
            <person name="Kohler A."/>
            <person name="Kuees U."/>
            <person name="Kumar T.K.A."/>
            <person name="Kuo A."/>
            <person name="LaButti K."/>
            <person name="Larrondo L.F."/>
            <person name="Lindquist E."/>
            <person name="Ling A."/>
            <person name="Lombard V."/>
            <person name="Lucas S."/>
            <person name="Lundell T."/>
            <person name="Martin R."/>
            <person name="McLaughlin D.J."/>
            <person name="Morgenstern I."/>
            <person name="Morin E."/>
            <person name="Murat C."/>
            <person name="Nagy L.G."/>
            <person name="Nolan M."/>
            <person name="Ohm R.A."/>
            <person name="Patyshakuliyeva A."/>
            <person name="Rokas A."/>
            <person name="Ruiz-Duenas F.J."/>
            <person name="Sabat G."/>
            <person name="Salamov A."/>
            <person name="Samejima M."/>
            <person name="Schmutz J."/>
            <person name="Slot J.C."/>
            <person name="St John F."/>
            <person name="Stenlid J."/>
            <person name="Sun H."/>
            <person name="Sun S."/>
            <person name="Syed K."/>
            <person name="Tsang A."/>
            <person name="Wiebenga A."/>
            <person name="Young D."/>
            <person name="Pisabarro A."/>
            <person name="Eastwood D.C."/>
            <person name="Martin F."/>
            <person name="Cullen D."/>
            <person name="Grigoriev I.V."/>
            <person name="Hibbett D.S."/>
        </authorList>
    </citation>
    <scope>NUCLEOTIDE SEQUENCE [LARGE SCALE GENOMIC DNA]</scope>
    <source>
        <strain evidence="2 3">ATCC 11539</strain>
    </source>
</reference>
<feature type="compositionally biased region" description="Polar residues" evidence="1">
    <location>
        <begin position="332"/>
        <end position="349"/>
    </location>
</feature>
<organism evidence="2 3">
    <name type="scientific">Gloeophyllum trabeum (strain ATCC 11539 / FP-39264 / Madison 617)</name>
    <name type="common">Brown rot fungus</name>
    <dbReference type="NCBI Taxonomy" id="670483"/>
    <lineage>
        <taxon>Eukaryota</taxon>
        <taxon>Fungi</taxon>
        <taxon>Dikarya</taxon>
        <taxon>Basidiomycota</taxon>
        <taxon>Agaricomycotina</taxon>
        <taxon>Agaricomycetes</taxon>
        <taxon>Gloeophyllales</taxon>
        <taxon>Gloeophyllaceae</taxon>
        <taxon>Gloeophyllum</taxon>
    </lineage>
</organism>
<gene>
    <name evidence="2" type="ORF">GLOTRDRAFT_135480</name>
</gene>
<evidence type="ECO:0000313" key="2">
    <source>
        <dbReference type="EMBL" id="EPQ60877.1"/>
    </source>
</evidence>
<dbReference type="GeneID" id="19303333"/>
<evidence type="ECO:0000313" key="3">
    <source>
        <dbReference type="Proteomes" id="UP000030669"/>
    </source>
</evidence>
<proteinExistence type="predicted"/>
<name>S7QN73_GLOTA</name>